<feature type="transmembrane region" description="Helical" evidence="1">
    <location>
        <begin position="149"/>
        <end position="166"/>
    </location>
</feature>
<feature type="transmembrane region" description="Helical" evidence="1">
    <location>
        <begin position="91"/>
        <end position="113"/>
    </location>
</feature>
<dbReference type="Pfam" id="PF02517">
    <property type="entry name" value="Rce1-like"/>
    <property type="match status" value="1"/>
</dbReference>
<keyword evidence="3" id="KW-0482">Metalloprotease</keyword>
<feature type="transmembrane region" description="Helical" evidence="1">
    <location>
        <begin position="62"/>
        <end position="79"/>
    </location>
</feature>
<proteinExistence type="predicted"/>
<dbReference type="GO" id="GO:0004175">
    <property type="term" value="F:endopeptidase activity"/>
    <property type="evidence" value="ECO:0007669"/>
    <property type="project" value="UniProtKB-ARBA"/>
</dbReference>
<dbReference type="AlphaFoldDB" id="A0A6L3V1L1"/>
<protein>
    <submittedName>
        <fullName evidence="3">CPBP family intramembrane metalloprotease</fullName>
    </submittedName>
</protein>
<gene>
    <name evidence="3" type="ORF">F7731_21595</name>
</gene>
<evidence type="ECO:0000256" key="1">
    <source>
        <dbReference type="SAM" id="Phobius"/>
    </source>
</evidence>
<dbReference type="InterPro" id="IPR003675">
    <property type="entry name" value="Rce1/LyrA-like_dom"/>
</dbReference>
<dbReference type="GO" id="GO:0080120">
    <property type="term" value="P:CAAX-box protein maturation"/>
    <property type="evidence" value="ECO:0007669"/>
    <property type="project" value="UniProtKB-ARBA"/>
</dbReference>
<keyword evidence="4" id="KW-1185">Reference proteome</keyword>
<comment type="caution">
    <text evidence="3">The sequence shown here is derived from an EMBL/GenBank/DDBJ whole genome shotgun (WGS) entry which is preliminary data.</text>
</comment>
<keyword evidence="1" id="KW-0812">Transmembrane</keyword>
<dbReference type="EMBL" id="WBOS01000017">
    <property type="protein sequence ID" value="KAB2329741.1"/>
    <property type="molecule type" value="Genomic_DNA"/>
</dbReference>
<sequence length="280" mass="32264">MLSERMTVMTVLRRQTDVLRYVQLFLFVVIMILTQNKQFYITFTVLLAMIIFMSIASIQTRVFVWAMIAYSLGYLVLLYGDRLIDKLPLNISSLMILNRGLLLIPIFFMAYVIKKFNRNWSHYVKKPNWQAKISFPFIWKGFHTVSIKLFLLIAFFINFVVFIPFISISNMNLMDPSFLLFIIFFSIVNGILEEILWRGIVLTRFVDLAGEKAAVLFSGIGFGLSHLAFGYSWFVCLGFAIGGIFYAGVTIRSGSLLPAIIWHFFFNILMILSGIIPYIG</sequence>
<evidence type="ECO:0000313" key="3">
    <source>
        <dbReference type="EMBL" id="KAB2329741.1"/>
    </source>
</evidence>
<keyword evidence="3" id="KW-0645">Protease</keyword>
<dbReference type="GO" id="GO:0008237">
    <property type="term" value="F:metallopeptidase activity"/>
    <property type="evidence" value="ECO:0007669"/>
    <property type="project" value="UniProtKB-KW"/>
</dbReference>
<dbReference type="GO" id="GO:0006508">
    <property type="term" value="P:proteolysis"/>
    <property type="evidence" value="ECO:0007669"/>
    <property type="project" value="UniProtKB-KW"/>
</dbReference>
<feature type="transmembrane region" description="Helical" evidence="1">
    <location>
        <begin position="231"/>
        <end position="249"/>
    </location>
</feature>
<keyword evidence="3" id="KW-0378">Hydrolase</keyword>
<evidence type="ECO:0000259" key="2">
    <source>
        <dbReference type="Pfam" id="PF02517"/>
    </source>
</evidence>
<dbReference type="Proteomes" id="UP000481030">
    <property type="component" value="Unassembled WGS sequence"/>
</dbReference>
<feature type="transmembrane region" description="Helical" evidence="1">
    <location>
        <begin position="256"/>
        <end position="279"/>
    </location>
</feature>
<keyword evidence="1" id="KW-0472">Membrane</keyword>
<accession>A0A6L3V1L1</accession>
<keyword evidence="1" id="KW-1133">Transmembrane helix</keyword>
<dbReference type="OrthoDB" id="8754470at2"/>
<organism evidence="3 4">
    <name type="scientific">Cytobacillus depressus</name>
    <dbReference type="NCBI Taxonomy" id="1602942"/>
    <lineage>
        <taxon>Bacteria</taxon>
        <taxon>Bacillati</taxon>
        <taxon>Bacillota</taxon>
        <taxon>Bacilli</taxon>
        <taxon>Bacillales</taxon>
        <taxon>Bacillaceae</taxon>
        <taxon>Cytobacillus</taxon>
    </lineage>
</organism>
<evidence type="ECO:0000313" key="4">
    <source>
        <dbReference type="Proteomes" id="UP000481030"/>
    </source>
</evidence>
<feature type="transmembrane region" description="Helical" evidence="1">
    <location>
        <begin position="178"/>
        <end position="196"/>
    </location>
</feature>
<feature type="domain" description="CAAX prenyl protease 2/Lysostaphin resistance protein A-like" evidence="2">
    <location>
        <begin position="177"/>
        <end position="268"/>
    </location>
</feature>
<reference evidence="3 4" key="1">
    <citation type="journal article" date="2016" name="Antonie Van Leeuwenhoek">
        <title>Bacillus depressus sp. nov., isolated from soil of a sunflower field.</title>
        <authorList>
            <person name="Wei X."/>
            <person name="Xin D."/>
            <person name="Xin Y."/>
            <person name="Zhang H."/>
            <person name="Wang T."/>
            <person name="Zhang J."/>
        </authorList>
    </citation>
    <scope>NUCLEOTIDE SEQUENCE [LARGE SCALE GENOMIC DNA]</scope>
    <source>
        <strain evidence="3 4">BZ1</strain>
    </source>
</reference>
<name>A0A6L3V1L1_9BACI</name>
<feature type="transmembrane region" description="Helical" evidence="1">
    <location>
        <begin position="39"/>
        <end position="55"/>
    </location>
</feature>